<sequence length="81" mass="9536">MRYFSRQLPSTRCSFAAYVHLTIILLKRVRIPFNTIISLHCTIIIPSIFPNIRPQSSYTYNPDPIPTFSLILTYRISDIYR</sequence>
<proteinExistence type="predicted"/>
<accession>A0A371CMY1</accession>
<dbReference type="Proteomes" id="UP000256964">
    <property type="component" value="Unassembled WGS sequence"/>
</dbReference>
<organism evidence="1 2">
    <name type="scientific">Lentinus brumalis</name>
    <dbReference type="NCBI Taxonomy" id="2498619"/>
    <lineage>
        <taxon>Eukaryota</taxon>
        <taxon>Fungi</taxon>
        <taxon>Dikarya</taxon>
        <taxon>Basidiomycota</taxon>
        <taxon>Agaricomycotina</taxon>
        <taxon>Agaricomycetes</taxon>
        <taxon>Polyporales</taxon>
        <taxon>Polyporaceae</taxon>
        <taxon>Lentinus</taxon>
    </lineage>
</organism>
<gene>
    <name evidence="1" type="ORF">OH76DRAFT_193119</name>
</gene>
<keyword evidence="2" id="KW-1185">Reference proteome</keyword>
<dbReference type="EMBL" id="KZ857507">
    <property type="protein sequence ID" value="RDX41607.1"/>
    <property type="molecule type" value="Genomic_DNA"/>
</dbReference>
<evidence type="ECO:0000313" key="2">
    <source>
        <dbReference type="Proteomes" id="UP000256964"/>
    </source>
</evidence>
<reference evidence="1 2" key="1">
    <citation type="journal article" date="2018" name="Biotechnol. Biofuels">
        <title>Integrative visual omics of the white-rot fungus Polyporus brumalis exposes the biotechnological potential of its oxidative enzymes for delignifying raw plant biomass.</title>
        <authorList>
            <person name="Miyauchi S."/>
            <person name="Rancon A."/>
            <person name="Drula E."/>
            <person name="Hage H."/>
            <person name="Chaduli D."/>
            <person name="Favel A."/>
            <person name="Grisel S."/>
            <person name="Henrissat B."/>
            <person name="Herpoel-Gimbert I."/>
            <person name="Ruiz-Duenas F.J."/>
            <person name="Chevret D."/>
            <person name="Hainaut M."/>
            <person name="Lin J."/>
            <person name="Wang M."/>
            <person name="Pangilinan J."/>
            <person name="Lipzen A."/>
            <person name="Lesage-Meessen L."/>
            <person name="Navarro D."/>
            <person name="Riley R."/>
            <person name="Grigoriev I.V."/>
            <person name="Zhou S."/>
            <person name="Raouche S."/>
            <person name="Rosso M.N."/>
        </authorList>
    </citation>
    <scope>NUCLEOTIDE SEQUENCE [LARGE SCALE GENOMIC DNA]</scope>
    <source>
        <strain evidence="1 2">BRFM 1820</strain>
    </source>
</reference>
<protein>
    <submittedName>
        <fullName evidence="1">Uncharacterized protein</fullName>
    </submittedName>
</protein>
<evidence type="ECO:0000313" key="1">
    <source>
        <dbReference type="EMBL" id="RDX41607.1"/>
    </source>
</evidence>
<name>A0A371CMY1_9APHY</name>
<dbReference type="AlphaFoldDB" id="A0A371CMY1"/>